<keyword evidence="3" id="KW-1185">Reference proteome</keyword>
<reference evidence="2 3" key="1">
    <citation type="journal article" date="2018" name="Int. J. Syst. Evol. Microbiol.">
        <title>Pseudooceanicola lipolyticus sp. nov., a marine alphaproteobacterium, reclassification of Oceanicola flagellatus as Pseudooceanicola flagellatus comb. nov. and emended description of the genus Pseudooceanicola.</title>
        <authorList>
            <person name="Huang M.-M."/>
            <person name="Guo L.-L."/>
            <person name="Wu Y.-H."/>
            <person name="Lai Q.-L."/>
            <person name="Shao Z.-Z."/>
            <person name="Wang C.-S."/>
            <person name="Wu M."/>
            <person name="Xu X.-W."/>
        </authorList>
    </citation>
    <scope>NUCLEOTIDE SEQUENCE [LARGE SCALE GENOMIC DNA]</scope>
    <source>
        <strain evidence="2 3">157</strain>
    </source>
</reference>
<dbReference type="EMBL" id="PGTB01000096">
    <property type="protein sequence ID" value="PJE35356.1"/>
    <property type="molecule type" value="Genomic_DNA"/>
</dbReference>
<feature type="domain" description="DUF6630" evidence="1">
    <location>
        <begin position="13"/>
        <end position="104"/>
    </location>
</feature>
<organism evidence="2 3">
    <name type="scientific">Pseudooceanicola lipolyticus</name>
    <dbReference type="NCBI Taxonomy" id="2029104"/>
    <lineage>
        <taxon>Bacteria</taxon>
        <taxon>Pseudomonadati</taxon>
        <taxon>Pseudomonadota</taxon>
        <taxon>Alphaproteobacteria</taxon>
        <taxon>Rhodobacterales</taxon>
        <taxon>Paracoccaceae</taxon>
        <taxon>Pseudooceanicola</taxon>
    </lineage>
</organism>
<dbReference type="Pfam" id="PF20335">
    <property type="entry name" value="DUF6630"/>
    <property type="match status" value="1"/>
</dbReference>
<comment type="caution">
    <text evidence="2">The sequence shown here is derived from an EMBL/GenBank/DDBJ whole genome shotgun (WGS) entry which is preliminary data.</text>
</comment>
<gene>
    <name evidence="2" type="ORF">CVM52_17540</name>
</gene>
<evidence type="ECO:0000313" key="2">
    <source>
        <dbReference type="EMBL" id="PJE35356.1"/>
    </source>
</evidence>
<proteinExistence type="predicted"/>
<name>A0A2M8IXU8_9RHOB</name>
<accession>A0A2M8IXU8</accession>
<sequence>MRSGEDDEMVMLRLEDAGLFFRCDWKDTVEICGSDLLHFAYQQGLPKEMGSGLMDALDQDAPIDALAQSLRKTLEEARLTLLQIDERSDGWLYAIVGSAFAKRWEMTRLSYVYAVITPQSATRPLSKGLHDGPRLRSTKENA</sequence>
<protein>
    <recommendedName>
        <fullName evidence="1">DUF6630 domain-containing protein</fullName>
    </recommendedName>
</protein>
<dbReference type="Proteomes" id="UP000231553">
    <property type="component" value="Unassembled WGS sequence"/>
</dbReference>
<evidence type="ECO:0000313" key="3">
    <source>
        <dbReference type="Proteomes" id="UP000231553"/>
    </source>
</evidence>
<dbReference type="AlphaFoldDB" id="A0A2M8IXU8"/>
<evidence type="ECO:0000259" key="1">
    <source>
        <dbReference type="Pfam" id="PF20335"/>
    </source>
</evidence>
<dbReference type="InterPro" id="IPR046582">
    <property type="entry name" value="DUF6630"/>
</dbReference>